<dbReference type="PANTHER" id="PTHR44942:SF4">
    <property type="entry name" value="METHYLTRANSFERASE TYPE 11 DOMAIN-CONTAINING PROTEIN"/>
    <property type="match status" value="1"/>
</dbReference>
<evidence type="ECO:0000313" key="6">
    <source>
        <dbReference type="Proteomes" id="UP000663583"/>
    </source>
</evidence>
<dbReference type="InterPro" id="IPR051052">
    <property type="entry name" value="Diverse_substrate_MTase"/>
</dbReference>
<dbReference type="KEGG" id="mku:I2456_01070"/>
<evidence type="ECO:0000256" key="1">
    <source>
        <dbReference type="ARBA" id="ARBA00022603"/>
    </source>
</evidence>
<dbReference type="Proteomes" id="UP000465306">
    <property type="component" value="Unassembled WGS sequence"/>
</dbReference>
<organism evidence="4 6">
    <name type="scientific">Mycobacterium kubicae</name>
    <dbReference type="NCBI Taxonomy" id="120959"/>
    <lineage>
        <taxon>Bacteria</taxon>
        <taxon>Bacillati</taxon>
        <taxon>Actinomycetota</taxon>
        <taxon>Actinomycetes</taxon>
        <taxon>Mycobacteriales</taxon>
        <taxon>Mycobacteriaceae</taxon>
        <taxon>Mycobacterium</taxon>
        <taxon>Mycobacterium simiae complex</taxon>
    </lineage>
</organism>
<evidence type="ECO:0000313" key="4">
    <source>
        <dbReference type="EMBL" id="QPI38201.1"/>
    </source>
</evidence>
<dbReference type="Proteomes" id="UP000663583">
    <property type="component" value="Chromosome"/>
</dbReference>
<proteinExistence type="predicted"/>
<dbReference type="CDD" id="cd02440">
    <property type="entry name" value="AdoMet_MTases"/>
    <property type="match status" value="1"/>
</dbReference>
<name>A0AAX1JCM5_9MYCO</name>
<dbReference type="GO" id="GO:0008168">
    <property type="term" value="F:methyltransferase activity"/>
    <property type="evidence" value="ECO:0007669"/>
    <property type="project" value="UniProtKB-KW"/>
</dbReference>
<dbReference type="EMBL" id="CP065047">
    <property type="protein sequence ID" value="QPI38201.1"/>
    <property type="molecule type" value="Genomic_DNA"/>
</dbReference>
<evidence type="ECO:0000313" key="5">
    <source>
        <dbReference type="Proteomes" id="UP000465306"/>
    </source>
</evidence>
<dbReference type="AlphaFoldDB" id="A0AAX1JCM5"/>
<dbReference type="GO" id="GO:0032259">
    <property type="term" value="P:methylation"/>
    <property type="evidence" value="ECO:0007669"/>
    <property type="project" value="UniProtKB-KW"/>
</dbReference>
<dbReference type="Gene3D" id="3.40.50.150">
    <property type="entry name" value="Vaccinia Virus protein VP39"/>
    <property type="match status" value="1"/>
</dbReference>
<dbReference type="RefSeq" id="WP_085073916.1">
    <property type="nucleotide sequence ID" value="NZ_BLKU01000001.1"/>
</dbReference>
<dbReference type="SUPFAM" id="SSF53335">
    <property type="entry name" value="S-adenosyl-L-methionine-dependent methyltransferases"/>
    <property type="match status" value="1"/>
</dbReference>
<reference evidence="3 5" key="1">
    <citation type="journal article" date="2019" name="Emerg. Microbes Infect.">
        <title>Comprehensive subspecies identification of 175 nontuberculous mycobacteria species based on 7547 genomic profiles.</title>
        <authorList>
            <person name="Matsumoto Y."/>
            <person name="Kinjo T."/>
            <person name="Motooka D."/>
            <person name="Nabeya D."/>
            <person name="Jung N."/>
            <person name="Uechi K."/>
            <person name="Horii T."/>
            <person name="Iida T."/>
            <person name="Fujita J."/>
            <person name="Nakamura S."/>
        </authorList>
    </citation>
    <scope>NUCLEOTIDE SEQUENCE [LARGE SCALE GENOMIC DNA]</scope>
    <source>
        <strain evidence="3 5">JCM 13573</strain>
    </source>
</reference>
<protein>
    <submittedName>
        <fullName evidence="4">Class I SAM-dependent methyltransferase</fullName>
    </submittedName>
</protein>
<dbReference type="PANTHER" id="PTHR44942">
    <property type="entry name" value="METHYLTRANSF_11 DOMAIN-CONTAINING PROTEIN"/>
    <property type="match status" value="1"/>
</dbReference>
<dbReference type="InterPro" id="IPR029063">
    <property type="entry name" value="SAM-dependent_MTases_sf"/>
</dbReference>
<dbReference type="Pfam" id="PF13489">
    <property type="entry name" value="Methyltransf_23"/>
    <property type="match status" value="1"/>
</dbReference>
<keyword evidence="2" id="KW-0808">Transferase</keyword>
<dbReference type="EMBL" id="BLKU01000001">
    <property type="protein sequence ID" value="GFG62569.1"/>
    <property type="molecule type" value="Genomic_DNA"/>
</dbReference>
<accession>A0AAX1JCM5</accession>
<evidence type="ECO:0000313" key="3">
    <source>
        <dbReference type="EMBL" id="GFG62569.1"/>
    </source>
</evidence>
<sequence>MTDDVAVHADRRRAESFGAAAEAYDRHRPRYPGALIADLISKPGTTVLDVGAGTGIASAQLVEAGADVLGVEPDERMARVAAGKGITIERSGFQDWDPAGRTFDLVVFAQSFHWVEPRSALTKIAGLLRPEGRLALVWNRITPITPSQAELDESYAAFLDATARPSVHAEDELAGVIAESGFTTERRSYTQRLRFSADQWLDMVFTYSNHLLLPTDERVRLRDELHRRIGAAGVIAKNDALAIICAPQR</sequence>
<keyword evidence="5" id="KW-1185">Reference proteome</keyword>
<gene>
    <name evidence="4" type="ORF">I2456_01070</name>
    <name evidence="3" type="ORF">MKUB_00590</name>
</gene>
<reference evidence="3" key="2">
    <citation type="submission" date="2020-02" db="EMBL/GenBank/DDBJ databases">
        <authorList>
            <person name="Matsumoto Y."/>
            <person name="Kinjo T."/>
            <person name="Motooka D."/>
            <person name="Nabeya D."/>
            <person name="Jung N."/>
            <person name="Uechi K."/>
            <person name="Horii T."/>
            <person name="Iida T."/>
            <person name="Fujita J."/>
            <person name="Nakamura S."/>
        </authorList>
    </citation>
    <scope>NUCLEOTIDE SEQUENCE</scope>
    <source>
        <strain evidence="3">JCM 13573</strain>
    </source>
</reference>
<reference evidence="4" key="3">
    <citation type="submission" date="2020-11" db="EMBL/GenBank/DDBJ databases">
        <title>Intraspecies plasmid and genomic variation of Mycobacterium kubicae revealed by the complete genome sequences of two clinical isolates.</title>
        <authorList>
            <person name="Hendrix J.R."/>
            <person name="Epperson L.E."/>
            <person name="Honda J.R."/>
            <person name="Strong M."/>
        </authorList>
    </citation>
    <scope>NUCLEOTIDE SEQUENCE</scope>
    <source>
        <strain evidence="4">JCM 13573</strain>
    </source>
</reference>
<keyword evidence="1 4" id="KW-0489">Methyltransferase</keyword>
<evidence type="ECO:0000256" key="2">
    <source>
        <dbReference type="ARBA" id="ARBA00022679"/>
    </source>
</evidence>